<protein>
    <submittedName>
        <fullName evidence="3">ImcF-related family protein</fullName>
    </submittedName>
</protein>
<evidence type="ECO:0000313" key="4">
    <source>
        <dbReference type="Proteomes" id="UP001627408"/>
    </source>
</evidence>
<feature type="domain" description="IcmF-related" evidence="2">
    <location>
        <begin position="83"/>
        <end position="223"/>
    </location>
</feature>
<reference evidence="3 4" key="1">
    <citation type="submission" date="2024-08" db="EMBL/GenBank/DDBJ databases">
        <title>Tateyamaria sp. nov., isolated from marine algae.</title>
        <authorList>
            <person name="Choi B.J."/>
            <person name="Kim J.M."/>
            <person name="Lee J.K."/>
            <person name="Choi D.G."/>
            <person name="Bayburt H."/>
            <person name="Baek J.H."/>
            <person name="Han D.M."/>
            <person name="Jeon C.O."/>
        </authorList>
    </citation>
    <scope>NUCLEOTIDE SEQUENCE [LARGE SCALE GENOMIC DNA]</scope>
    <source>
        <strain evidence="3 4">KMU-156</strain>
    </source>
</reference>
<name>A0ABW8UZK4_9RHOB</name>
<feature type="transmembrane region" description="Helical" evidence="1">
    <location>
        <begin position="24"/>
        <end position="41"/>
    </location>
</feature>
<dbReference type="InterPro" id="IPR009612">
    <property type="entry name" value="IcmF-rel"/>
</dbReference>
<comment type="caution">
    <text evidence="3">The sequence shown here is derived from an EMBL/GenBank/DDBJ whole genome shotgun (WGS) entry which is preliminary data.</text>
</comment>
<keyword evidence="1" id="KW-0812">Transmembrane</keyword>
<dbReference type="Pfam" id="PF06761">
    <property type="entry name" value="IcmF-related"/>
    <property type="match status" value="1"/>
</dbReference>
<dbReference type="EMBL" id="JBHDIY010000004">
    <property type="protein sequence ID" value="MFL4472367.1"/>
    <property type="molecule type" value="Genomic_DNA"/>
</dbReference>
<dbReference type="PANTHER" id="PTHR36153:SF1">
    <property type="entry name" value="TYPE VI SECRETION SYSTEM COMPONENT TSSM1"/>
    <property type="match status" value="1"/>
</dbReference>
<sequence length="238" mass="25575">MFPEAGLVSADDKVERRYRWTKRVAIAAALAGGIGMTAVWARSYIGNAALLAEASESVEAYRAAAAQIPGSPIQDSDLPGIVPALDILRAMPANPAAGDPSPDRSLTWGLYQGKHIGNQAGQSYRAALNEHLLPRLLLRLEEQMQANMNNTDFLYESLKIYLMLGQQGPMNTELIKEWMALDWSVAFQGQARDPLRNSLTVHLDAMLDAPLDEIALNGPLVEQDSGVAVGNAAGPAGL</sequence>
<evidence type="ECO:0000313" key="3">
    <source>
        <dbReference type="EMBL" id="MFL4472367.1"/>
    </source>
</evidence>
<keyword evidence="1" id="KW-1133">Transmembrane helix</keyword>
<dbReference type="InterPro" id="IPR053156">
    <property type="entry name" value="T6SS_TssM-like"/>
</dbReference>
<evidence type="ECO:0000256" key="1">
    <source>
        <dbReference type="SAM" id="Phobius"/>
    </source>
</evidence>
<gene>
    <name evidence="3" type="ORF">ACERZ8_21725</name>
</gene>
<dbReference type="PANTHER" id="PTHR36153">
    <property type="entry name" value="INNER MEMBRANE PROTEIN-RELATED"/>
    <property type="match status" value="1"/>
</dbReference>
<dbReference type="Proteomes" id="UP001627408">
    <property type="component" value="Unassembled WGS sequence"/>
</dbReference>
<keyword evidence="1" id="KW-0472">Membrane</keyword>
<proteinExistence type="predicted"/>
<evidence type="ECO:0000259" key="2">
    <source>
        <dbReference type="Pfam" id="PF06761"/>
    </source>
</evidence>
<accession>A0ABW8UZK4</accession>
<keyword evidence="4" id="KW-1185">Reference proteome</keyword>
<dbReference type="RefSeq" id="WP_407594567.1">
    <property type="nucleotide sequence ID" value="NZ_JBHDIY010000004.1"/>
</dbReference>
<organism evidence="3 4">
    <name type="scientific">Tateyamaria armeniaca</name>
    <dbReference type="NCBI Taxonomy" id="2518930"/>
    <lineage>
        <taxon>Bacteria</taxon>
        <taxon>Pseudomonadati</taxon>
        <taxon>Pseudomonadota</taxon>
        <taxon>Alphaproteobacteria</taxon>
        <taxon>Rhodobacterales</taxon>
        <taxon>Roseobacteraceae</taxon>
        <taxon>Tateyamaria</taxon>
    </lineage>
</organism>